<dbReference type="AlphaFoldDB" id="A0A927RCJ3"/>
<gene>
    <name evidence="2" type="ORF">HEB94_006812</name>
</gene>
<name>A0A927RCJ3_9ACTN</name>
<reference evidence="2" key="1">
    <citation type="submission" date="2020-10" db="EMBL/GenBank/DDBJ databases">
        <title>Sequencing the genomes of 1000 actinobacteria strains.</title>
        <authorList>
            <person name="Klenk H.-P."/>
        </authorList>
    </citation>
    <scope>NUCLEOTIDE SEQUENCE</scope>
    <source>
        <strain evidence="2">DSM 45354</strain>
    </source>
</reference>
<evidence type="ECO:0000313" key="3">
    <source>
        <dbReference type="Proteomes" id="UP000638648"/>
    </source>
</evidence>
<feature type="region of interest" description="Disordered" evidence="1">
    <location>
        <begin position="256"/>
        <end position="293"/>
    </location>
</feature>
<keyword evidence="3" id="KW-1185">Reference proteome</keyword>
<dbReference type="Proteomes" id="UP000638648">
    <property type="component" value="Unassembled WGS sequence"/>
</dbReference>
<evidence type="ECO:0000256" key="1">
    <source>
        <dbReference type="SAM" id="MobiDB-lite"/>
    </source>
</evidence>
<organism evidence="2 3">
    <name type="scientific">Actinopolymorpha pittospori</name>
    <dbReference type="NCBI Taxonomy" id="648752"/>
    <lineage>
        <taxon>Bacteria</taxon>
        <taxon>Bacillati</taxon>
        <taxon>Actinomycetota</taxon>
        <taxon>Actinomycetes</taxon>
        <taxon>Propionibacteriales</taxon>
        <taxon>Actinopolymorphaceae</taxon>
        <taxon>Actinopolymorpha</taxon>
    </lineage>
</organism>
<dbReference type="EMBL" id="JADBEM010000001">
    <property type="protein sequence ID" value="MBE1609964.1"/>
    <property type="molecule type" value="Genomic_DNA"/>
</dbReference>
<comment type="caution">
    <text evidence="2">The sequence shown here is derived from an EMBL/GenBank/DDBJ whole genome shotgun (WGS) entry which is preliminary data.</text>
</comment>
<evidence type="ECO:0000313" key="2">
    <source>
        <dbReference type="EMBL" id="MBE1609964.1"/>
    </source>
</evidence>
<dbReference type="RefSeq" id="WP_202896691.1">
    <property type="nucleotide sequence ID" value="NZ_JADBEM010000001.1"/>
</dbReference>
<proteinExistence type="predicted"/>
<accession>A0A927RCJ3</accession>
<feature type="compositionally biased region" description="Pro residues" evidence="1">
    <location>
        <begin position="263"/>
        <end position="282"/>
    </location>
</feature>
<protein>
    <submittedName>
        <fullName evidence="2">Uncharacterized protein</fullName>
    </submittedName>
</protein>
<sequence>MQHPDWSALGQAIDYRLRLSFGGRLGPAVTLGVAFLDGPEHFHGAPAAPIRHALSEAGRQLLATVDAYLAAPGRYDEEIIARLCFVAAFYEDIARNGRIRRFSMLTTATRTTTLAELTAAVPTYAIDDIAAQTHLAERALAPLRALPPKARVCGPIFAGSDDIGGADADYILGGLLLDCKATTHPRNLGRNEIYQLAGYLLLDYDDQYSIDRVGLYLSRQGGLIIWDASEFLRGLGSTTPLPELRHRFRDHLRDVANEHGPRSTPPTPQAPEPAAPASPPPHRSSLWSRLFGR</sequence>